<dbReference type="InterPro" id="IPR006626">
    <property type="entry name" value="PbH1"/>
</dbReference>
<dbReference type="AlphaFoldDB" id="A0A2R5FET3"/>
<reference evidence="4 5" key="1">
    <citation type="journal article" date="2018" name="Environ. Microbiol.">
        <title>Isolation and genomic characterization of Novimethylophilus kurashikiensis gen. nov. sp. nov., a new lanthanide-dependent methylotrophic species of Methylophilaceae.</title>
        <authorList>
            <person name="Lv H."/>
            <person name="Sahin N."/>
            <person name="Tani A."/>
        </authorList>
    </citation>
    <scope>NUCLEOTIDE SEQUENCE [LARGE SCALE GENOMIC DNA]</scope>
    <source>
        <strain evidence="4 5">La2-4</strain>
    </source>
</reference>
<sequence length="546" mass="59699">MPQPRVHALTALALIFAALPAWSAELSVAPNGGGPGTNFASLSAAMAQLQPGDHLVITAGTYRDALIFPQRNWSGAETVIEGRGKVLVKGSDVVEGWKSLGEGRFSKPWNTEPQQVFLDGQALSQIGGTVFGGYPLKPNHPLAPLFNNKKGGIWPGRREGNQDSMTANSFYYDSAQGTLLLQLALTDLANHMIEVSTRPQLLYGNKLNNVTIRNISFQHSNTSTAMRAGMVTLLGQHITLDNIHADWADSAGMDINGDDIVIRNSSADNCGQVGMKVRGRRNKLIGNETNGNNTRGFYKWWEAGGAKFVGDGGLQDSQVIGHRAINNLGDGMWFDWKNRNNVIERGFFAYNQGFGLQYEASDQATIVNNVVIGNDQRGIYLPHSSNSVVAFNLVAGNRMQGITVADEGRRDPNGDFDFSGRSDKIFGNVMAWNAGPLLLPDNLADNLSDDNLYIGDESQTNPAKGRGHVFQAKLKDWAQQTQLDLGSQRIEQPIDPAFKRSIDERRQNPDLTWYQTLRARSKPMQIDPALMKLVPGVTDTRPGPTL</sequence>
<dbReference type="InterPro" id="IPR022441">
    <property type="entry name" value="Para_beta_helix_rpt-2"/>
</dbReference>
<dbReference type="SMART" id="SM00710">
    <property type="entry name" value="PbH1"/>
    <property type="match status" value="3"/>
</dbReference>
<accession>A0A2R5FET3</accession>
<evidence type="ECO:0000313" key="5">
    <source>
        <dbReference type="Proteomes" id="UP000245081"/>
    </source>
</evidence>
<dbReference type="Proteomes" id="UP000245081">
    <property type="component" value="Unassembled WGS sequence"/>
</dbReference>
<dbReference type="SUPFAM" id="SSF51126">
    <property type="entry name" value="Pectin lyase-like"/>
    <property type="match status" value="1"/>
</dbReference>
<gene>
    <name evidence="4" type="ORF">NMK_2582</name>
</gene>
<dbReference type="InterPro" id="IPR039448">
    <property type="entry name" value="Beta_helix"/>
</dbReference>
<organism evidence="4 5">
    <name type="scientific">Novimethylophilus kurashikiensis</name>
    <dbReference type="NCBI Taxonomy" id="1825523"/>
    <lineage>
        <taxon>Bacteria</taxon>
        <taxon>Pseudomonadati</taxon>
        <taxon>Pseudomonadota</taxon>
        <taxon>Betaproteobacteria</taxon>
        <taxon>Nitrosomonadales</taxon>
        <taxon>Methylophilaceae</taxon>
        <taxon>Novimethylophilus</taxon>
    </lineage>
</organism>
<evidence type="ECO:0000256" key="1">
    <source>
        <dbReference type="SAM" id="SignalP"/>
    </source>
</evidence>
<dbReference type="InterPro" id="IPR012334">
    <property type="entry name" value="Pectin_lyas_fold"/>
</dbReference>
<keyword evidence="1" id="KW-0732">Signal</keyword>
<evidence type="ECO:0000259" key="3">
    <source>
        <dbReference type="Pfam" id="PF13229"/>
    </source>
</evidence>
<dbReference type="EMBL" id="BDOQ01000013">
    <property type="protein sequence ID" value="GBG14981.1"/>
    <property type="molecule type" value="Genomic_DNA"/>
</dbReference>
<dbReference type="InterPro" id="IPR007742">
    <property type="entry name" value="NosD_dom"/>
</dbReference>
<evidence type="ECO:0000313" key="4">
    <source>
        <dbReference type="EMBL" id="GBG14981.1"/>
    </source>
</evidence>
<dbReference type="InterPro" id="IPR011050">
    <property type="entry name" value="Pectin_lyase_fold/virulence"/>
</dbReference>
<name>A0A2R5FET3_9PROT</name>
<proteinExistence type="predicted"/>
<keyword evidence="5" id="KW-1185">Reference proteome</keyword>
<feature type="chain" id="PRO_5015354237" evidence="1">
    <location>
        <begin position="24"/>
        <end position="546"/>
    </location>
</feature>
<protein>
    <submittedName>
        <fullName evidence="4">Uncharacterized protein</fullName>
    </submittedName>
</protein>
<dbReference type="Pfam" id="PF13229">
    <property type="entry name" value="Beta_helix"/>
    <property type="match status" value="1"/>
</dbReference>
<dbReference type="OrthoDB" id="6091599at2"/>
<feature type="domain" description="Periplasmic copper-binding protein NosD beta helix" evidence="2">
    <location>
        <begin position="319"/>
        <end position="406"/>
    </location>
</feature>
<dbReference type="Gene3D" id="2.160.20.10">
    <property type="entry name" value="Single-stranded right-handed beta-helix, Pectin lyase-like"/>
    <property type="match status" value="2"/>
</dbReference>
<feature type="signal peptide" evidence="1">
    <location>
        <begin position="1"/>
        <end position="23"/>
    </location>
</feature>
<dbReference type="RefSeq" id="WP_109016155.1">
    <property type="nucleotide sequence ID" value="NZ_BDOQ01000013.1"/>
</dbReference>
<dbReference type="NCBIfam" id="TIGR03804">
    <property type="entry name" value="para_beta_helix"/>
    <property type="match status" value="1"/>
</dbReference>
<comment type="caution">
    <text evidence="4">The sequence shown here is derived from an EMBL/GenBank/DDBJ whole genome shotgun (WGS) entry which is preliminary data.</text>
</comment>
<feature type="domain" description="Right handed beta helix" evidence="3">
    <location>
        <begin position="200"/>
        <end position="309"/>
    </location>
</feature>
<dbReference type="Pfam" id="PF05048">
    <property type="entry name" value="NosD"/>
    <property type="match status" value="1"/>
</dbReference>
<evidence type="ECO:0000259" key="2">
    <source>
        <dbReference type="Pfam" id="PF05048"/>
    </source>
</evidence>